<dbReference type="InterPro" id="IPR029299">
    <property type="entry name" value="ALMS_motif"/>
</dbReference>
<protein>
    <recommendedName>
        <fullName evidence="5">ALMS motif domain-containing protein</fullName>
    </recommendedName>
</protein>
<reference evidence="6 7" key="1">
    <citation type="submission" date="2024-02" db="EMBL/GenBank/DDBJ databases">
        <title>Chromosome-level genome assembly of the Eurasian Minnow (Phoxinus phoxinus).</title>
        <authorList>
            <person name="Oriowo T.O."/>
            <person name="Martin S."/>
            <person name="Stange M."/>
            <person name="Chrysostomakis Y."/>
            <person name="Brown T."/>
            <person name="Winkler S."/>
            <person name="Kukowka S."/>
            <person name="Myers E.W."/>
            <person name="Bohne A."/>
        </authorList>
    </citation>
    <scope>NUCLEOTIDE SEQUENCE [LARGE SCALE GENOMIC DNA]</scope>
    <source>
        <strain evidence="6">ZFMK-TIS-60720</strain>
        <tissue evidence="6">Whole Organism</tissue>
    </source>
</reference>
<proteinExistence type="predicted"/>
<evidence type="ECO:0000256" key="2">
    <source>
        <dbReference type="ARBA" id="ARBA00022490"/>
    </source>
</evidence>
<keyword evidence="7" id="KW-1185">Reference proteome</keyword>
<dbReference type="Pfam" id="PF15309">
    <property type="entry name" value="ALMS_motif"/>
    <property type="match status" value="1"/>
</dbReference>
<comment type="caution">
    <text evidence="6">The sequence shown here is derived from an EMBL/GenBank/DDBJ whole genome shotgun (WGS) entry which is preliminary data.</text>
</comment>
<dbReference type="Proteomes" id="UP001364617">
    <property type="component" value="Unassembled WGS sequence"/>
</dbReference>
<name>A0AAN9CZB9_9TELE</name>
<keyword evidence="3" id="KW-0206">Cytoskeleton</keyword>
<dbReference type="GO" id="GO:0005813">
    <property type="term" value="C:centrosome"/>
    <property type="evidence" value="ECO:0007669"/>
    <property type="project" value="UniProtKB-SubCell"/>
</dbReference>
<dbReference type="PANTHER" id="PTHR21553">
    <property type="entry name" value="ALMS1-RELATED"/>
    <property type="match status" value="1"/>
</dbReference>
<dbReference type="GO" id="GO:0008017">
    <property type="term" value="F:microtubule binding"/>
    <property type="evidence" value="ECO:0007669"/>
    <property type="project" value="TreeGrafter"/>
</dbReference>
<dbReference type="GO" id="GO:0005814">
    <property type="term" value="C:centriole"/>
    <property type="evidence" value="ECO:0007669"/>
    <property type="project" value="TreeGrafter"/>
</dbReference>
<dbReference type="GO" id="GO:0005829">
    <property type="term" value="C:cytosol"/>
    <property type="evidence" value="ECO:0007669"/>
    <property type="project" value="TreeGrafter"/>
</dbReference>
<organism evidence="6 7">
    <name type="scientific">Phoxinus phoxinus</name>
    <name type="common">Eurasian minnow</name>
    <dbReference type="NCBI Taxonomy" id="58324"/>
    <lineage>
        <taxon>Eukaryota</taxon>
        <taxon>Metazoa</taxon>
        <taxon>Chordata</taxon>
        <taxon>Craniata</taxon>
        <taxon>Vertebrata</taxon>
        <taxon>Euteleostomi</taxon>
        <taxon>Actinopterygii</taxon>
        <taxon>Neopterygii</taxon>
        <taxon>Teleostei</taxon>
        <taxon>Ostariophysi</taxon>
        <taxon>Cypriniformes</taxon>
        <taxon>Leuciscidae</taxon>
        <taxon>Phoxininae</taxon>
        <taxon>Phoxinus</taxon>
    </lineage>
</organism>
<feature type="compositionally biased region" description="Basic and acidic residues" evidence="4">
    <location>
        <begin position="288"/>
        <end position="297"/>
    </location>
</feature>
<evidence type="ECO:0000256" key="1">
    <source>
        <dbReference type="ARBA" id="ARBA00004300"/>
    </source>
</evidence>
<dbReference type="GO" id="GO:0046599">
    <property type="term" value="P:regulation of centriole replication"/>
    <property type="evidence" value="ECO:0007669"/>
    <property type="project" value="TreeGrafter"/>
</dbReference>
<evidence type="ECO:0000256" key="3">
    <source>
        <dbReference type="ARBA" id="ARBA00023212"/>
    </source>
</evidence>
<dbReference type="EMBL" id="JAYKXH010000011">
    <property type="protein sequence ID" value="KAK7153172.1"/>
    <property type="molecule type" value="Genomic_DNA"/>
</dbReference>
<evidence type="ECO:0000313" key="7">
    <source>
        <dbReference type="Proteomes" id="UP001364617"/>
    </source>
</evidence>
<feature type="region of interest" description="Disordered" evidence="4">
    <location>
        <begin position="288"/>
        <end position="307"/>
    </location>
</feature>
<evidence type="ECO:0000256" key="4">
    <source>
        <dbReference type="SAM" id="MobiDB-lite"/>
    </source>
</evidence>
<gene>
    <name evidence="6" type="ORF">R3I93_011162</name>
</gene>
<feature type="domain" description="ALMS motif" evidence="5">
    <location>
        <begin position="462"/>
        <end position="586"/>
    </location>
</feature>
<evidence type="ECO:0000313" key="6">
    <source>
        <dbReference type="EMBL" id="KAK7153172.1"/>
    </source>
</evidence>
<comment type="subcellular location">
    <subcellularLocation>
        <location evidence="1">Cytoplasm</location>
        <location evidence="1">Cytoskeleton</location>
        <location evidence="1">Microtubule organizing center</location>
        <location evidence="1">Centrosome</location>
    </subcellularLocation>
</comment>
<dbReference type="PANTHER" id="PTHR21553:SF24">
    <property type="entry name" value="(E2-INDEPENDENT) E3 UBIQUITIN-CONJUGATING ENZYME FATS"/>
    <property type="match status" value="1"/>
</dbReference>
<sequence>MRSNLRLRRCSYQSTPNILETVDNEYSWHLHQNAMTPCRSLRSRWEDPVSVRGRRTPPFLPGFRSFDESWRSEHTPSSFLFLGRTRSVPEALHCFSRPILRSSFSSITITTRSLSPKRDCMPYSSSAFSPLNKPDTVPSFMAHSENKTLKAIAGIPRPSRHKAVVVTVDECREYHCANETPNSPKAPPVHRHRYTMEDEQTDSSPPLKRHIFRSCIHLELLPSNLSRSTLYLYKSLSIPLRQTLYRSTLSLSLRKPSFTQTPEKPRTMIQPKMPFSDWDMGNVGVDGKERPSQHLKDGSTINGSAFKNNAGSGSDTLCSTLTSLPFRTRCHSSSAAFRLNGKANDVLGPPQCNLRARQAFSKPSEPILNKVVDSPMIFKSSNVLSVKRLENATSYSELADQETQSSKRTGVPQVYERAPREVRTVFHTAEKVRRLIECPVSPHLTNCTCGSRTDQQATKPQLLSLREALELFRPDFISRSQNRLRRLELRARERRSLQTAEFIMGVETVNRRRNCTKPLPLSDNLFKPRDRAISGKEMQRRSRRIYSKLPEVAKKKEEERKRLVSETNRLRAEVFKKKLLDQILQRHSD</sequence>
<accession>A0AAN9CZB9</accession>
<dbReference type="AlphaFoldDB" id="A0AAN9CZB9"/>
<keyword evidence="2" id="KW-0963">Cytoplasm</keyword>
<evidence type="ECO:0000259" key="5">
    <source>
        <dbReference type="Pfam" id="PF15309"/>
    </source>
</evidence>